<name>A0A5B0P7J2_PUCGR</name>
<accession>A0A5B0P7J2</accession>
<feature type="compositionally biased region" description="Low complexity" evidence="1">
    <location>
        <begin position="28"/>
        <end position="40"/>
    </location>
</feature>
<dbReference type="EMBL" id="VDEP01000359">
    <property type="protein sequence ID" value="KAA1097033.1"/>
    <property type="molecule type" value="Genomic_DNA"/>
</dbReference>
<feature type="compositionally biased region" description="Basic and acidic residues" evidence="1">
    <location>
        <begin position="41"/>
        <end position="56"/>
    </location>
</feature>
<dbReference type="Proteomes" id="UP000325313">
    <property type="component" value="Unassembled WGS sequence"/>
</dbReference>
<evidence type="ECO:0000256" key="1">
    <source>
        <dbReference type="SAM" id="MobiDB-lite"/>
    </source>
</evidence>
<organism evidence="2 3">
    <name type="scientific">Puccinia graminis f. sp. tritici</name>
    <dbReference type="NCBI Taxonomy" id="56615"/>
    <lineage>
        <taxon>Eukaryota</taxon>
        <taxon>Fungi</taxon>
        <taxon>Dikarya</taxon>
        <taxon>Basidiomycota</taxon>
        <taxon>Pucciniomycotina</taxon>
        <taxon>Pucciniomycetes</taxon>
        <taxon>Pucciniales</taxon>
        <taxon>Pucciniaceae</taxon>
        <taxon>Puccinia</taxon>
    </lineage>
</organism>
<dbReference type="AlphaFoldDB" id="A0A5B0P7J2"/>
<evidence type="ECO:0000313" key="3">
    <source>
        <dbReference type="Proteomes" id="UP000325313"/>
    </source>
</evidence>
<evidence type="ECO:0000313" key="2">
    <source>
        <dbReference type="EMBL" id="KAA1097033.1"/>
    </source>
</evidence>
<proteinExistence type="predicted"/>
<reference evidence="2 3" key="1">
    <citation type="submission" date="2019-05" db="EMBL/GenBank/DDBJ databases">
        <title>Emergence of the Ug99 lineage of the wheat stem rust pathogen through somatic hybridization.</title>
        <authorList>
            <person name="Li F."/>
            <person name="Upadhyaya N.M."/>
            <person name="Sperschneider J."/>
            <person name="Matny O."/>
            <person name="Nguyen-Phuc H."/>
            <person name="Mago R."/>
            <person name="Raley C."/>
            <person name="Miller M.E."/>
            <person name="Silverstein K.A.T."/>
            <person name="Henningsen E."/>
            <person name="Hirsch C.D."/>
            <person name="Visser B."/>
            <person name="Pretorius Z.A."/>
            <person name="Steffenson B.J."/>
            <person name="Schwessinger B."/>
            <person name="Dodds P.N."/>
            <person name="Figueroa M."/>
        </authorList>
    </citation>
    <scope>NUCLEOTIDE SEQUENCE [LARGE SCALE GENOMIC DNA]</scope>
    <source>
        <strain evidence="2 3">Ug99</strain>
    </source>
</reference>
<protein>
    <submittedName>
        <fullName evidence="2">Uncharacterized protein</fullName>
    </submittedName>
</protein>
<feature type="region of interest" description="Disordered" evidence="1">
    <location>
        <begin position="1"/>
        <end position="56"/>
    </location>
</feature>
<gene>
    <name evidence="2" type="ORF">PGTUg99_004185</name>
</gene>
<sequence length="56" mass="5983">MKSKPTVGRAQHPNLAANDLKRVTPAASSESQIDPESSSQPEHRSAYGVHLDDSSP</sequence>
<comment type="caution">
    <text evidence="2">The sequence shown here is derived from an EMBL/GenBank/DDBJ whole genome shotgun (WGS) entry which is preliminary data.</text>
</comment>